<comment type="pathway">
    <text evidence="2">Lipid metabolism; fatty acid biosynthesis.</text>
</comment>
<gene>
    <name evidence="18" type="ORF">NTJ_10823</name>
</gene>
<evidence type="ECO:0000256" key="6">
    <source>
        <dbReference type="ARBA" id="ARBA00022692"/>
    </source>
</evidence>
<organism evidence="18 19">
    <name type="scientific">Nesidiocoris tenuis</name>
    <dbReference type="NCBI Taxonomy" id="355587"/>
    <lineage>
        <taxon>Eukaryota</taxon>
        <taxon>Metazoa</taxon>
        <taxon>Ecdysozoa</taxon>
        <taxon>Arthropoda</taxon>
        <taxon>Hexapoda</taxon>
        <taxon>Insecta</taxon>
        <taxon>Pterygota</taxon>
        <taxon>Neoptera</taxon>
        <taxon>Paraneoptera</taxon>
        <taxon>Hemiptera</taxon>
        <taxon>Heteroptera</taxon>
        <taxon>Panheteroptera</taxon>
        <taxon>Cimicomorpha</taxon>
        <taxon>Miridae</taxon>
        <taxon>Dicyphina</taxon>
        <taxon>Nesidiocoris</taxon>
    </lineage>
</organism>
<evidence type="ECO:0000256" key="11">
    <source>
        <dbReference type="ARBA" id="ARBA00023160"/>
    </source>
</evidence>
<feature type="transmembrane region" description="Helical" evidence="17">
    <location>
        <begin position="701"/>
        <end position="726"/>
    </location>
</feature>
<keyword evidence="9" id="KW-0443">Lipid metabolism</keyword>
<evidence type="ECO:0000256" key="10">
    <source>
        <dbReference type="ARBA" id="ARBA00023136"/>
    </source>
</evidence>
<name>A0ABN7B341_9HEMI</name>
<evidence type="ECO:0000256" key="12">
    <source>
        <dbReference type="ARBA" id="ARBA00023239"/>
    </source>
</evidence>
<dbReference type="Proteomes" id="UP001307889">
    <property type="component" value="Chromosome 8"/>
</dbReference>
<evidence type="ECO:0000256" key="1">
    <source>
        <dbReference type="ARBA" id="ARBA00004141"/>
    </source>
</evidence>
<dbReference type="InterPro" id="IPR051150">
    <property type="entry name" value="SWT21/TCAB1_mRNA_Telomere"/>
</dbReference>
<keyword evidence="12" id="KW-0456">Lyase</keyword>
<dbReference type="InterPro" id="IPR036322">
    <property type="entry name" value="WD40_repeat_dom_sf"/>
</dbReference>
<comment type="similarity">
    <text evidence="3">Belongs to the very long-chain fatty acids dehydratase HACD family.</text>
</comment>
<feature type="transmembrane region" description="Helical" evidence="17">
    <location>
        <begin position="746"/>
        <end position="764"/>
    </location>
</feature>
<evidence type="ECO:0000256" key="9">
    <source>
        <dbReference type="ARBA" id="ARBA00023098"/>
    </source>
</evidence>
<keyword evidence="6 17" id="KW-0812">Transmembrane</keyword>
<evidence type="ECO:0000256" key="8">
    <source>
        <dbReference type="ARBA" id="ARBA00022989"/>
    </source>
</evidence>
<dbReference type="Pfam" id="PF04387">
    <property type="entry name" value="PTPLA"/>
    <property type="match status" value="1"/>
</dbReference>
<dbReference type="Pfam" id="PF00400">
    <property type="entry name" value="WD40"/>
    <property type="match status" value="3"/>
</dbReference>
<feature type="region of interest" description="Disordered" evidence="16">
    <location>
        <begin position="1"/>
        <end position="30"/>
    </location>
</feature>
<evidence type="ECO:0000256" key="7">
    <source>
        <dbReference type="ARBA" id="ARBA00022832"/>
    </source>
</evidence>
<protein>
    <recommendedName>
        <fullName evidence="4">very-long-chain (3R)-3-hydroxyacyl-CoA dehydratase</fullName>
        <ecNumber evidence="4">4.2.1.134</ecNumber>
    </recommendedName>
    <alternativeName>
        <fullName evidence="14">WD repeat-containing protein 79</fullName>
    </alternativeName>
</protein>
<feature type="transmembrane region" description="Helical" evidence="17">
    <location>
        <begin position="666"/>
        <end position="689"/>
    </location>
</feature>
<keyword evidence="11" id="KW-0275">Fatty acid biosynthesis</keyword>
<evidence type="ECO:0000256" key="3">
    <source>
        <dbReference type="ARBA" id="ARBA00007811"/>
    </source>
</evidence>
<dbReference type="PANTHER" id="PTHR13211">
    <property type="entry name" value="TELOMERASE CAJAL BODY PROTEIN 1"/>
    <property type="match status" value="1"/>
</dbReference>
<evidence type="ECO:0000256" key="17">
    <source>
        <dbReference type="SAM" id="Phobius"/>
    </source>
</evidence>
<dbReference type="InterPro" id="IPR007482">
    <property type="entry name" value="Tyr_Pase-like_PTPLA"/>
</dbReference>
<dbReference type="SUPFAM" id="SSF50978">
    <property type="entry name" value="WD40 repeat-like"/>
    <property type="match status" value="1"/>
</dbReference>
<feature type="repeat" description="WD" evidence="15">
    <location>
        <begin position="388"/>
        <end position="409"/>
    </location>
</feature>
<keyword evidence="19" id="KW-1185">Reference proteome</keyword>
<proteinExistence type="inferred from homology"/>
<reference evidence="18 19" key="1">
    <citation type="submission" date="2023-09" db="EMBL/GenBank/DDBJ databases">
        <title>Nesidiocoris tenuis whole genome shotgun sequence.</title>
        <authorList>
            <person name="Shibata T."/>
            <person name="Shimoda M."/>
            <person name="Kobayashi T."/>
            <person name="Uehara T."/>
        </authorList>
    </citation>
    <scope>NUCLEOTIDE SEQUENCE [LARGE SCALE GENOMIC DNA]</scope>
    <source>
        <strain evidence="18 19">Japan</strain>
    </source>
</reference>
<evidence type="ECO:0000256" key="14">
    <source>
        <dbReference type="ARBA" id="ARBA00041558"/>
    </source>
</evidence>
<dbReference type="InterPro" id="IPR001680">
    <property type="entry name" value="WD40_rpt"/>
</dbReference>
<keyword evidence="5" id="KW-0444">Lipid biosynthesis</keyword>
<keyword evidence="8 17" id="KW-1133">Transmembrane helix</keyword>
<dbReference type="InterPro" id="IPR015943">
    <property type="entry name" value="WD40/YVTN_repeat-like_dom_sf"/>
</dbReference>
<evidence type="ECO:0000256" key="5">
    <source>
        <dbReference type="ARBA" id="ARBA00022516"/>
    </source>
</evidence>
<dbReference type="SMART" id="SM00320">
    <property type="entry name" value="WD40"/>
    <property type="match status" value="5"/>
</dbReference>
<evidence type="ECO:0000256" key="15">
    <source>
        <dbReference type="PROSITE-ProRule" id="PRU00221"/>
    </source>
</evidence>
<evidence type="ECO:0000256" key="4">
    <source>
        <dbReference type="ARBA" id="ARBA00013122"/>
    </source>
</evidence>
<evidence type="ECO:0000313" key="18">
    <source>
        <dbReference type="EMBL" id="BES98009.1"/>
    </source>
</evidence>
<dbReference type="EC" id="4.2.1.134" evidence="4"/>
<comment type="similarity">
    <text evidence="13">Belongs to the TCAB1 family.</text>
</comment>
<feature type="compositionally biased region" description="Polar residues" evidence="16">
    <location>
        <begin position="1"/>
        <end position="14"/>
    </location>
</feature>
<dbReference type="EMBL" id="AP028916">
    <property type="protein sequence ID" value="BES98009.1"/>
    <property type="molecule type" value="Genomic_DNA"/>
</dbReference>
<keyword evidence="10 17" id="KW-0472">Membrane</keyword>
<evidence type="ECO:0000313" key="19">
    <source>
        <dbReference type="Proteomes" id="UP001307889"/>
    </source>
</evidence>
<sequence length="793" mass="87961">MDVDQSPETKSTDCSSEEKTNNGASTEHAQILGDTFVEQLIQESALDINQENTPDDQKCERELASQPLVNDEIQVQANSTIVEPENLKNDDVDEIQDDVQNTQEAGCHAFVASPCPEYNFERPEELANSGSLFTAEQYLYSCKWSPDGSCLLTCCADRRLRLFDLPSSLYTLGESQPEKLSDPLQPSLTISENGDVYDYEWYPFMSSWNPQSACFVSASSSAPVHLIDAFTGAVRASYTGYNNVFEVASCFGLGFSYDGVKIFCGYRNMIKIFDIDVPGTTCQTINAKKLNEQTGYVSCIAQNPTMHSLIAAGSFSRTIGLYTLEGDAVCLFKGQRNGLTSLVFSHDGSMLFSGGRMDPEILCWDLRNPGQVLHVLPRVMDTNQRIRISISSDGKHLISGGTDGVIRVWALSDISQKLHTVEPDFKFKAHNDCANGASLNSKLPVMATSSGKRHVPDLVSDDESDQFFSYENYSKKIENRVSLWWLGSPKVAENSLLSDNIVRGDTEEPAQLSLQSPPIPTDLQSVDFASVKFEFGHAGRVSFTRQFGKSVVGMAGQSATKTSSKPESKKELSFPVKTYLLLYNGVQVAGWSYVLYKAVIHYLTGGSTDALWSVVGPSLLLFQNAALLEVLNVMLGYVKSPFFITLIQVLSRVSIVSLILSSSPPAQLSLGLPCIVLAWSITEIVRYSFYALNLVNLVPQFLVWCRYTFFYALYPIGVTGELLLYYATQKYTAETGLYTYELPNPLNFTFSFRYCLIAVMLFYIPQFPQLYMYMIRQRKKTLGGSGAPSKKSN</sequence>
<dbReference type="Gene3D" id="2.130.10.10">
    <property type="entry name" value="YVTN repeat-like/Quinoprotein amine dehydrogenase"/>
    <property type="match status" value="2"/>
</dbReference>
<evidence type="ECO:0000256" key="2">
    <source>
        <dbReference type="ARBA" id="ARBA00005194"/>
    </source>
</evidence>
<keyword evidence="15" id="KW-0853">WD repeat</keyword>
<evidence type="ECO:0000256" key="13">
    <source>
        <dbReference type="ARBA" id="ARBA00038279"/>
    </source>
</evidence>
<dbReference type="PANTHER" id="PTHR13211:SF0">
    <property type="entry name" value="TELOMERASE CAJAL BODY PROTEIN 1"/>
    <property type="match status" value="1"/>
</dbReference>
<accession>A0ABN7B341</accession>
<comment type="subcellular location">
    <subcellularLocation>
        <location evidence="1">Membrane</location>
        <topology evidence="1">Multi-pass membrane protein</topology>
    </subcellularLocation>
</comment>
<keyword evidence="7" id="KW-0276">Fatty acid metabolism</keyword>
<evidence type="ECO:0000256" key="16">
    <source>
        <dbReference type="SAM" id="MobiDB-lite"/>
    </source>
</evidence>
<dbReference type="PROSITE" id="PS50082">
    <property type="entry name" value="WD_REPEATS_2"/>
    <property type="match status" value="1"/>
</dbReference>